<proteinExistence type="predicted"/>
<comment type="caution">
    <text evidence="1">The sequence shown here is derived from an EMBL/GenBank/DDBJ whole genome shotgun (WGS) entry which is preliminary data.</text>
</comment>
<dbReference type="EMBL" id="JAAGXA010000020">
    <property type="protein sequence ID" value="NEN80422.1"/>
    <property type="molecule type" value="Genomic_DNA"/>
</dbReference>
<keyword evidence="1" id="KW-0808">Transferase</keyword>
<protein>
    <submittedName>
        <fullName evidence="1">Nucleotidyl transferase AbiEii/AbiGii toxin family protein</fullName>
    </submittedName>
</protein>
<dbReference type="Pfam" id="PF08843">
    <property type="entry name" value="AbiEii"/>
    <property type="match status" value="1"/>
</dbReference>
<dbReference type="AlphaFoldDB" id="A0A6P0HNZ9"/>
<accession>A0A6P0HNZ9</accession>
<name>A0A6P0HNZ9_9ACTN</name>
<dbReference type="RefSeq" id="WP_163774277.1">
    <property type="nucleotide sequence ID" value="NZ_JAAGXA010000020.1"/>
</dbReference>
<dbReference type="Proteomes" id="UP000468687">
    <property type="component" value="Unassembled WGS sequence"/>
</dbReference>
<dbReference type="InterPro" id="IPR014942">
    <property type="entry name" value="AbiEii"/>
</dbReference>
<sequence length="296" mass="31476">MTEPAGQHRGQYDAEVADLVLSHAADVLRANGFASHHIVVIGGLVPSLLVPVLDAGVEPHVGTADVDLCLSVALVEGDTGTYQRIEAVLKELQFAQGDDTFRWVRRHGFPMTVEFFCPAGPGRPAGRAWRPKAAENPIGKQNMGGRLSALSLEAGALLTSDVEVVERDIELPGGKGRVRFSFRVTGPVAFLVAKVQALHERDKPKDAYDIVWLIESWPGGPAAAAAAFAARPAFGATEVAPQIELLRRAFADRDSVGARSYARFLASAPGDEALLELRAVGAVAEFLAELPPTSEG</sequence>
<organism evidence="1 2">
    <name type="scientific">Nocardioides zeae</name>
    <dbReference type="NCBI Taxonomy" id="1457234"/>
    <lineage>
        <taxon>Bacteria</taxon>
        <taxon>Bacillati</taxon>
        <taxon>Actinomycetota</taxon>
        <taxon>Actinomycetes</taxon>
        <taxon>Propionibacteriales</taxon>
        <taxon>Nocardioidaceae</taxon>
        <taxon>Nocardioides</taxon>
    </lineage>
</organism>
<dbReference type="GO" id="GO:0016740">
    <property type="term" value="F:transferase activity"/>
    <property type="evidence" value="ECO:0007669"/>
    <property type="project" value="UniProtKB-KW"/>
</dbReference>
<keyword evidence="2" id="KW-1185">Reference proteome</keyword>
<evidence type="ECO:0000313" key="1">
    <source>
        <dbReference type="EMBL" id="NEN80422.1"/>
    </source>
</evidence>
<reference evidence="1 2" key="1">
    <citation type="journal article" date="2014" name="Int. J. Syst. Evol. Microbiol.">
        <title>Nocardioides zeae sp. nov., isolated from the stem of Zea mays.</title>
        <authorList>
            <person name="Glaeser S.P."/>
            <person name="McInroy J.A."/>
            <person name="Busse H.J."/>
            <person name="Kampfer P."/>
        </authorList>
    </citation>
    <scope>NUCLEOTIDE SEQUENCE [LARGE SCALE GENOMIC DNA]</scope>
    <source>
        <strain evidence="1 2">JCM 30728</strain>
    </source>
</reference>
<gene>
    <name evidence="1" type="ORF">G3T38_19385</name>
</gene>
<evidence type="ECO:0000313" key="2">
    <source>
        <dbReference type="Proteomes" id="UP000468687"/>
    </source>
</evidence>